<dbReference type="InterPro" id="IPR013087">
    <property type="entry name" value="Znf_C2H2_type"/>
</dbReference>
<dbReference type="PROSITE" id="PS50157">
    <property type="entry name" value="ZINC_FINGER_C2H2_2"/>
    <property type="match status" value="15"/>
</dbReference>
<feature type="domain" description="C2H2-type" evidence="11">
    <location>
        <begin position="697"/>
        <end position="724"/>
    </location>
</feature>
<keyword evidence="5" id="KW-0862">Zinc</keyword>
<dbReference type="Pfam" id="PF13912">
    <property type="entry name" value="zf-C2H2_6"/>
    <property type="match status" value="1"/>
</dbReference>
<feature type="region of interest" description="Disordered" evidence="10">
    <location>
        <begin position="473"/>
        <end position="492"/>
    </location>
</feature>
<dbReference type="SUPFAM" id="SSF57667">
    <property type="entry name" value="beta-beta-alpha zinc fingers"/>
    <property type="match status" value="7"/>
</dbReference>
<dbReference type="PANTHER" id="PTHR24399">
    <property type="entry name" value="ZINC FINGER AND BTB DOMAIN-CONTAINING"/>
    <property type="match status" value="1"/>
</dbReference>
<evidence type="ECO:0000256" key="9">
    <source>
        <dbReference type="PROSITE-ProRule" id="PRU00042"/>
    </source>
</evidence>
<evidence type="ECO:0000313" key="12">
    <source>
        <dbReference type="EMBL" id="JAT89766.1"/>
    </source>
</evidence>
<keyword evidence="8" id="KW-0539">Nucleus</keyword>
<evidence type="ECO:0000256" key="8">
    <source>
        <dbReference type="ARBA" id="ARBA00023242"/>
    </source>
</evidence>
<dbReference type="SMART" id="SM00355">
    <property type="entry name" value="ZnF_C2H2"/>
    <property type="match status" value="15"/>
</dbReference>
<dbReference type="FunFam" id="3.30.160.60:FF:000630">
    <property type="entry name" value="Zinc finger protein 180"/>
    <property type="match status" value="1"/>
</dbReference>
<accession>A0A1E1WSF8</accession>
<dbReference type="GO" id="GO:0005654">
    <property type="term" value="C:nucleoplasm"/>
    <property type="evidence" value="ECO:0007669"/>
    <property type="project" value="TreeGrafter"/>
</dbReference>
<feature type="domain" description="C2H2-type" evidence="11">
    <location>
        <begin position="760"/>
        <end position="787"/>
    </location>
</feature>
<feature type="compositionally biased region" description="Basic and acidic residues" evidence="10">
    <location>
        <begin position="90"/>
        <end position="101"/>
    </location>
</feature>
<feature type="domain" description="C2H2-type" evidence="11">
    <location>
        <begin position="126"/>
        <end position="153"/>
    </location>
</feature>
<feature type="compositionally biased region" description="Basic and acidic residues" evidence="10">
    <location>
        <begin position="379"/>
        <end position="411"/>
    </location>
</feature>
<dbReference type="InterPro" id="IPR036236">
    <property type="entry name" value="Znf_C2H2_sf"/>
</dbReference>
<dbReference type="Gene3D" id="3.30.160.60">
    <property type="entry name" value="Classic Zinc Finger"/>
    <property type="match status" value="12"/>
</dbReference>
<dbReference type="AlphaFoldDB" id="A0A1E1WSF8"/>
<feature type="domain" description="C2H2-type" evidence="11">
    <location>
        <begin position="729"/>
        <end position="756"/>
    </location>
</feature>
<feature type="domain" description="C2H2-type" evidence="11">
    <location>
        <begin position="923"/>
        <end position="951"/>
    </location>
</feature>
<feature type="region of interest" description="Disordered" evidence="10">
    <location>
        <begin position="431"/>
        <end position="453"/>
    </location>
</feature>
<keyword evidence="3" id="KW-0677">Repeat</keyword>
<feature type="domain" description="C2H2-type" evidence="11">
    <location>
        <begin position="640"/>
        <end position="667"/>
    </location>
</feature>
<feature type="domain" description="C2H2-type" evidence="11">
    <location>
        <begin position="326"/>
        <end position="354"/>
    </location>
</feature>
<dbReference type="OrthoDB" id="3437960at2759"/>
<feature type="region of interest" description="Disordered" evidence="10">
    <location>
        <begin position="379"/>
        <end position="418"/>
    </location>
</feature>
<evidence type="ECO:0000256" key="6">
    <source>
        <dbReference type="ARBA" id="ARBA00023015"/>
    </source>
</evidence>
<organism evidence="12">
    <name type="scientific">Pectinophora gossypiella</name>
    <name type="common">Cotton pink bollworm</name>
    <name type="synonym">Depressaria gossypiella</name>
    <dbReference type="NCBI Taxonomy" id="13191"/>
    <lineage>
        <taxon>Eukaryota</taxon>
        <taxon>Metazoa</taxon>
        <taxon>Ecdysozoa</taxon>
        <taxon>Arthropoda</taxon>
        <taxon>Hexapoda</taxon>
        <taxon>Insecta</taxon>
        <taxon>Pterygota</taxon>
        <taxon>Neoptera</taxon>
        <taxon>Endopterygota</taxon>
        <taxon>Lepidoptera</taxon>
        <taxon>Glossata</taxon>
        <taxon>Ditrysia</taxon>
        <taxon>Gelechioidea</taxon>
        <taxon>Gelechiidae</taxon>
        <taxon>Apatetrinae</taxon>
        <taxon>Pectinophora</taxon>
    </lineage>
</organism>
<feature type="domain" description="C2H2-type" evidence="11">
    <location>
        <begin position="828"/>
        <end position="855"/>
    </location>
</feature>
<dbReference type="GO" id="GO:0001227">
    <property type="term" value="F:DNA-binding transcription repressor activity, RNA polymerase II-specific"/>
    <property type="evidence" value="ECO:0007669"/>
    <property type="project" value="TreeGrafter"/>
</dbReference>
<dbReference type="GO" id="GO:0008270">
    <property type="term" value="F:zinc ion binding"/>
    <property type="evidence" value="ECO:0007669"/>
    <property type="project" value="UniProtKB-KW"/>
</dbReference>
<comment type="subcellular location">
    <subcellularLocation>
        <location evidence="1">Nucleus</location>
    </subcellularLocation>
</comment>
<feature type="region of interest" description="Disordered" evidence="10">
    <location>
        <begin position="201"/>
        <end position="259"/>
    </location>
</feature>
<evidence type="ECO:0000256" key="10">
    <source>
        <dbReference type="SAM" id="MobiDB-lite"/>
    </source>
</evidence>
<evidence type="ECO:0000256" key="2">
    <source>
        <dbReference type="ARBA" id="ARBA00022723"/>
    </source>
</evidence>
<feature type="compositionally biased region" description="Basic and acidic residues" evidence="10">
    <location>
        <begin position="203"/>
        <end position="217"/>
    </location>
</feature>
<feature type="domain" description="C2H2-type" evidence="11">
    <location>
        <begin position="270"/>
        <end position="297"/>
    </location>
</feature>
<evidence type="ECO:0000256" key="5">
    <source>
        <dbReference type="ARBA" id="ARBA00022833"/>
    </source>
</evidence>
<dbReference type="GO" id="GO:0001817">
    <property type="term" value="P:regulation of cytokine production"/>
    <property type="evidence" value="ECO:0007669"/>
    <property type="project" value="TreeGrafter"/>
</dbReference>
<feature type="region of interest" description="Disordered" evidence="10">
    <location>
        <begin position="504"/>
        <end position="524"/>
    </location>
</feature>
<proteinExistence type="predicted"/>
<feature type="region of interest" description="Disordered" evidence="10">
    <location>
        <begin position="49"/>
        <end position="103"/>
    </location>
</feature>
<feature type="region of interest" description="Disordered" evidence="10">
    <location>
        <begin position="593"/>
        <end position="613"/>
    </location>
</feature>
<feature type="compositionally biased region" description="Low complexity" evidence="10">
    <location>
        <begin position="224"/>
        <end position="237"/>
    </location>
</feature>
<protein>
    <recommendedName>
        <fullName evidence="11">C2H2-type domain-containing protein</fullName>
    </recommendedName>
</protein>
<keyword evidence="6" id="KW-0805">Transcription regulation</keyword>
<dbReference type="EMBL" id="GDQN01001288">
    <property type="protein sequence ID" value="JAT89766.1"/>
    <property type="molecule type" value="Transcribed_RNA"/>
</dbReference>
<dbReference type="GO" id="GO:0000978">
    <property type="term" value="F:RNA polymerase II cis-regulatory region sequence-specific DNA binding"/>
    <property type="evidence" value="ECO:0007669"/>
    <property type="project" value="TreeGrafter"/>
</dbReference>
<feature type="domain" description="C2H2-type" evidence="11">
    <location>
        <begin position="529"/>
        <end position="556"/>
    </location>
</feature>
<evidence type="ECO:0000256" key="1">
    <source>
        <dbReference type="ARBA" id="ARBA00004123"/>
    </source>
</evidence>
<feature type="domain" description="C2H2-type" evidence="11">
    <location>
        <begin position="867"/>
        <end position="894"/>
    </location>
</feature>
<dbReference type="PROSITE" id="PS00028">
    <property type="entry name" value="ZINC_FINGER_C2H2_1"/>
    <property type="match status" value="15"/>
</dbReference>
<evidence type="ECO:0000259" key="11">
    <source>
        <dbReference type="PROSITE" id="PS50157"/>
    </source>
</evidence>
<name>A0A1E1WSF8_PECGO</name>
<dbReference type="FunFam" id="3.30.160.60:FF:002343">
    <property type="entry name" value="Zinc finger protein 33A"/>
    <property type="match status" value="1"/>
</dbReference>
<gene>
    <name evidence="12" type="ORF">g.15616</name>
</gene>
<feature type="compositionally biased region" description="Basic residues" evidence="10">
    <location>
        <begin position="244"/>
        <end position="257"/>
    </location>
</feature>
<feature type="domain" description="C2H2-type" evidence="11">
    <location>
        <begin position="669"/>
        <end position="696"/>
    </location>
</feature>
<evidence type="ECO:0000256" key="3">
    <source>
        <dbReference type="ARBA" id="ARBA00022737"/>
    </source>
</evidence>
<feature type="domain" description="C2H2-type" evidence="11">
    <location>
        <begin position="298"/>
        <end position="326"/>
    </location>
</feature>
<evidence type="ECO:0000256" key="7">
    <source>
        <dbReference type="ARBA" id="ARBA00023163"/>
    </source>
</evidence>
<dbReference type="Pfam" id="PF00096">
    <property type="entry name" value="zf-C2H2"/>
    <property type="match status" value="5"/>
</dbReference>
<evidence type="ECO:0000256" key="4">
    <source>
        <dbReference type="ARBA" id="ARBA00022771"/>
    </source>
</evidence>
<keyword evidence="4 9" id="KW-0863">Zinc-finger</keyword>
<keyword evidence="2" id="KW-0479">Metal-binding</keyword>
<dbReference type="Pfam" id="PF13894">
    <property type="entry name" value="zf-C2H2_4"/>
    <property type="match status" value="1"/>
</dbReference>
<reference evidence="12" key="1">
    <citation type="submission" date="2015-09" db="EMBL/GenBank/DDBJ databases">
        <title>De novo assembly of Pectinophora gossypiella (Pink Bollworm) gut transcriptome.</title>
        <authorList>
            <person name="Tassone E.E."/>
        </authorList>
    </citation>
    <scope>NUCLEOTIDE SEQUENCE</scope>
</reference>
<feature type="domain" description="C2H2-type" evidence="11">
    <location>
        <begin position="895"/>
        <end position="922"/>
    </location>
</feature>
<feature type="compositionally biased region" description="Polar residues" evidence="10">
    <location>
        <begin position="50"/>
        <end position="82"/>
    </location>
</feature>
<dbReference type="PANTHER" id="PTHR24399:SF23">
    <property type="entry name" value="C2H2-TYPE DOMAIN-CONTAINING PROTEIN"/>
    <property type="match status" value="1"/>
</dbReference>
<sequence>MDPLSNYDYSYSNYDQMPTHDFMYSVKMEPLHQAVTNHIPDPYANMYPTDYQNNDKPVTGTENQVTESNNDIGETAQGNENQKQVDEEDSKEHLKYLTEPKRRLKRKGKTSTYWNKKVEDKNFPFYGCTICNVSFSTIQDLDQHVTVHKGRITSYDIRVRNQIKRKEKIKEMKRLKKLGKKIKTEGLTDIEIKPEDGYIGNEEASKYNDSEKNDHVNNENTDINSENVNQNVVNNENGATTASKRGKGGKKNNKKSKLGVPEDPRLLKLFKCFACQKQFSLSYYLKLHVRSHTDEKPYTCAECGQSFITASKLGRHNKRIHLAIKFQCRICYRFFSRFDILTRHFDKAHKEEKLEGEPYDYNAILPYLKELEEQLREKADKDKIQDQIDPKTEDEKTAVNEKTVEDQKSKSDPWPFAQSVNKDSIDVLDNKGLSDDLVQGDNPYLEDKDRDRDYEPEEEILVEAVKVLPEAVDIKEEDQEESQSLADIRDDSFSDDDYFPSNTWAATPKIELPPTTAPPKKRKQSEFPIKCEMCEKIIKTPSYYRVHLRTHSGEKPFSCYICKRGFITSSKMHRHVLTHDEHRSDKDLDVVKTEDGAEVKEETDEEETRTNKKKKNVTKEIILGKKSTGRKKREYRKRPHACLYCNKRFLHRETLYVHKKCHEGETLVLKCNFCLEVMPDEDTLRDHEQEHTGPKPYLCTICLRSYTKREAMVYHRKSHGEDPKEKNEFVCDICSKSFNAKCKLQRHIISHKVDKFVLRYECPVCAHMFNTKYHVQMHLSTHMKEGLIMEENRSEILAMVLQNARKIPKKTDATDNFTYLIPADERSRVCNICGQVFQHFYYLEEHLKSHGSKIAIEDDTKAEDKKHICPVCNKGFKLHYYLKLHSFTHSKEKPYICQQCGKGFITKGKLKRHLETHSGLKKYQCHICYKFFTRPSYLRIHVRTIHGTQDYNFRLDKPFLAGQHGG</sequence>
<dbReference type="GO" id="GO:0002682">
    <property type="term" value="P:regulation of immune system process"/>
    <property type="evidence" value="ECO:0007669"/>
    <property type="project" value="TreeGrafter"/>
</dbReference>
<feature type="domain" description="C2H2-type" evidence="11">
    <location>
        <begin position="557"/>
        <end position="584"/>
    </location>
</feature>
<keyword evidence="7" id="KW-0804">Transcription</keyword>